<comment type="similarity">
    <text evidence="1">Belongs to the transposase IS21/IS408/IS1162 family.</text>
</comment>
<evidence type="ECO:0000259" key="3">
    <source>
        <dbReference type="PROSITE" id="PS50532"/>
    </source>
</evidence>
<dbReference type="Pfam" id="PF22483">
    <property type="entry name" value="Mu-transpos_C_2"/>
    <property type="match status" value="1"/>
</dbReference>
<gene>
    <name evidence="5" type="ORF">PATL70BA_1272</name>
</gene>
<dbReference type="EMBL" id="LR130778">
    <property type="protein sequence ID" value="VDN47154.1"/>
    <property type="molecule type" value="Genomic_DNA"/>
</dbReference>
<protein>
    <submittedName>
        <fullName evidence="5">Transposase</fullName>
    </submittedName>
</protein>
<evidence type="ECO:0000259" key="4">
    <source>
        <dbReference type="PROSITE" id="PS50994"/>
    </source>
</evidence>
<dbReference type="InterPro" id="IPR017895">
    <property type="entry name" value="HTH_IS408/IS1162_type"/>
</dbReference>
<dbReference type="OrthoDB" id="3193769at2"/>
<keyword evidence="6" id="KW-1185">Reference proteome</keyword>
<dbReference type="InterPro" id="IPR036397">
    <property type="entry name" value="RNaseH_sf"/>
</dbReference>
<dbReference type="PANTHER" id="PTHR35004:SF8">
    <property type="entry name" value="TRANSPOSASE RV3428C-RELATED"/>
    <property type="match status" value="1"/>
</dbReference>
<sequence>MTNHKEILRLHSLGISGRGIAASLECSRNTVSNSLHKAQEHDLSWPLQKDLSNAELEKLYFPERIATSDRKAPDYEYIHKELAKSGVTLSLLWHEYNEECRINREIPFMYTQFCKMYRSYASKTKATMRIHNKPGEKLEVDWAGKTASIIDNTTGEIIKAYVFVASLPYSSYAYVEAFLSMEMESWITAHVNAFKYFGGVTKILVPDNLKTGVDSISWYTPIINKTYHEMAEHYETVVIPARVRKPKDKPTAEGTVGVISTWIIAAIRKQQFFTLYELNTVIKDKLEEFNQKPFQKKEGCRRSVFDSEEKHTLIPLPATQYELSTWKIATVQFNYHISVDKMHYSVPYEYIKNKVDVRVTKNIIEVFYKTHRIASHIRLHGRPGQYHTLPEHMPENHKQYNEWNADRFISWAKDIGPNTEVVIKAILSSRRLEQQTYRACMALLKSADKYSVIRLEAACAKALTYTPKPNYKSVQTILTTGADKIVEEPFIPSSDESSDYGFTRGAGYYGRDN</sequence>
<organism evidence="5 6">
    <name type="scientific">Petrocella atlantisensis</name>
    <dbReference type="NCBI Taxonomy" id="2173034"/>
    <lineage>
        <taxon>Bacteria</taxon>
        <taxon>Bacillati</taxon>
        <taxon>Bacillota</taxon>
        <taxon>Clostridia</taxon>
        <taxon>Lachnospirales</taxon>
        <taxon>Vallitaleaceae</taxon>
        <taxon>Petrocella</taxon>
    </lineage>
</organism>
<dbReference type="GO" id="GO:0015074">
    <property type="term" value="P:DNA integration"/>
    <property type="evidence" value="ECO:0007669"/>
    <property type="project" value="InterPro"/>
</dbReference>
<evidence type="ECO:0000256" key="1">
    <source>
        <dbReference type="ARBA" id="ARBA00009277"/>
    </source>
</evidence>
<evidence type="ECO:0000313" key="6">
    <source>
        <dbReference type="Proteomes" id="UP000279029"/>
    </source>
</evidence>
<reference evidence="5 6" key="1">
    <citation type="submission" date="2018-09" db="EMBL/GenBank/DDBJ databases">
        <authorList>
            <person name="Postec A."/>
        </authorList>
    </citation>
    <scope>NUCLEOTIDE SEQUENCE [LARGE SCALE GENOMIC DNA]</scope>
    <source>
        <strain evidence="5">70B-A</strain>
    </source>
</reference>
<feature type="domain" description="Integrase catalytic" evidence="4">
    <location>
        <begin position="130"/>
        <end position="323"/>
    </location>
</feature>
<name>A0A3P7NVH7_9FIRM</name>
<accession>A0A3P7NVH7</accession>
<dbReference type="GO" id="GO:0003676">
    <property type="term" value="F:nucleic acid binding"/>
    <property type="evidence" value="ECO:0007669"/>
    <property type="project" value="InterPro"/>
</dbReference>
<evidence type="ECO:0000256" key="2">
    <source>
        <dbReference type="SAM" id="MobiDB-lite"/>
    </source>
</evidence>
<dbReference type="AlphaFoldDB" id="A0A3P7NVH7"/>
<dbReference type="InterPro" id="IPR054353">
    <property type="entry name" value="IstA-like_C"/>
</dbReference>
<dbReference type="NCBIfam" id="NF033546">
    <property type="entry name" value="transpos_IS21"/>
    <property type="match status" value="1"/>
</dbReference>
<dbReference type="SUPFAM" id="SSF53098">
    <property type="entry name" value="Ribonuclease H-like"/>
    <property type="match status" value="1"/>
</dbReference>
<proteinExistence type="inferred from homology"/>
<dbReference type="InterPro" id="IPR012337">
    <property type="entry name" value="RNaseH-like_sf"/>
</dbReference>
<evidence type="ECO:0000313" key="5">
    <source>
        <dbReference type="EMBL" id="VDN47154.1"/>
    </source>
</evidence>
<dbReference type="Gene3D" id="3.30.420.10">
    <property type="entry name" value="Ribonuclease H-like superfamily/Ribonuclease H"/>
    <property type="match status" value="1"/>
</dbReference>
<feature type="region of interest" description="Disordered" evidence="2">
    <location>
        <begin position="493"/>
        <end position="513"/>
    </location>
</feature>
<feature type="domain" description="HTH IS408-type" evidence="3">
    <location>
        <begin position="4"/>
        <end position="82"/>
    </location>
</feature>
<dbReference type="PROSITE" id="PS50994">
    <property type="entry name" value="INTEGRASE"/>
    <property type="match status" value="1"/>
</dbReference>
<dbReference type="Proteomes" id="UP000279029">
    <property type="component" value="Chromosome"/>
</dbReference>
<dbReference type="RefSeq" id="WP_125136529.1">
    <property type="nucleotide sequence ID" value="NZ_LR130778.1"/>
</dbReference>
<dbReference type="PANTHER" id="PTHR35004">
    <property type="entry name" value="TRANSPOSASE RV3428C-RELATED"/>
    <property type="match status" value="1"/>
</dbReference>
<dbReference type="InterPro" id="IPR001584">
    <property type="entry name" value="Integrase_cat-core"/>
</dbReference>
<dbReference type="PROSITE" id="PS50532">
    <property type="entry name" value="HTH_IS408"/>
    <property type="match status" value="1"/>
</dbReference>
<dbReference type="KEGG" id="cbar:PATL70BA_1272"/>